<evidence type="ECO:0000313" key="1">
    <source>
        <dbReference type="EMBL" id="SVA73294.1"/>
    </source>
</evidence>
<protein>
    <submittedName>
        <fullName evidence="1">Uncharacterized protein</fullName>
    </submittedName>
</protein>
<sequence length="70" mass="7823">MAGRNDTMKISQARRLYIVSAQTVTRLKEKICSRCGLGFFLGQTVLSKAMNANSKYGVYHKKCASEVHLI</sequence>
<organism evidence="1">
    <name type="scientific">marine metagenome</name>
    <dbReference type="NCBI Taxonomy" id="408172"/>
    <lineage>
        <taxon>unclassified sequences</taxon>
        <taxon>metagenomes</taxon>
        <taxon>ecological metagenomes</taxon>
    </lineage>
</organism>
<dbReference type="EMBL" id="UINC01017624">
    <property type="protein sequence ID" value="SVA73294.1"/>
    <property type="molecule type" value="Genomic_DNA"/>
</dbReference>
<dbReference type="AlphaFoldDB" id="A0A381Y8G0"/>
<name>A0A381Y8G0_9ZZZZ</name>
<gene>
    <name evidence="1" type="ORF">METZ01_LOCUS126148</name>
</gene>
<proteinExistence type="predicted"/>
<reference evidence="1" key="1">
    <citation type="submission" date="2018-05" db="EMBL/GenBank/DDBJ databases">
        <authorList>
            <person name="Lanie J.A."/>
            <person name="Ng W.-L."/>
            <person name="Kazmierczak K.M."/>
            <person name="Andrzejewski T.M."/>
            <person name="Davidsen T.M."/>
            <person name="Wayne K.J."/>
            <person name="Tettelin H."/>
            <person name="Glass J.I."/>
            <person name="Rusch D."/>
            <person name="Podicherti R."/>
            <person name="Tsui H.-C.T."/>
            <person name="Winkler M.E."/>
        </authorList>
    </citation>
    <scope>NUCLEOTIDE SEQUENCE</scope>
</reference>
<accession>A0A381Y8G0</accession>